<dbReference type="NCBIfam" id="NF004359">
    <property type="entry name" value="PRK05738.1-3"/>
    <property type="match status" value="1"/>
</dbReference>
<dbReference type="PROSITE" id="PS00050">
    <property type="entry name" value="RIBOSOMAL_L23"/>
    <property type="match status" value="1"/>
</dbReference>
<gene>
    <name evidence="6" type="primary">rplW</name>
</gene>
<dbReference type="InterPro" id="IPR012677">
    <property type="entry name" value="Nucleotide-bd_a/b_plait_sf"/>
</dbReference>
<dbReference type="EMBL" id="KT007039">
    <property type="protein sequence ID" value="AKQ04462.1"/>
    <property type="molecule type" value="Genomic_DNA"/>
</dbReference>
<dbReference type="GO" id="GO:0019843">
    <property type="term" value="F:rRNA binding"/>
    <property type="evidence" value="ECO:0007669"/>
    <property type="project" value="UniProtKB-UniRule"/>
</dbReference>
<dbReference type="FunFam" id="3.30.70.330:FF:000001">
    <property type="entry name" value="50S ribosomal protein L23"/>
    <property type="match status" value="1"/>
</dbReference>
<evidence type="ECO:0000256" key="1">
    <source>
        <dbReference type="ARBA" id="ARBA00006700"/>
    </source>
</evidence>
<dbReference type="Pfam" id="PF00276">
    <property type="entry name" value="Ribosomal_L23"/>
    <property type="match status" value="1"/>
</dbReference>
<evidence type="ECO:0000313" key="8">
    <source>
        <dbReference type="EMBL" id="AKQ04462.1"/>
    </source>
</evidence>
<dbReference type="HAMAP" id="MF_01369_B">
    <property type="entry name" value="Ribosomal_uL23_B"/>
    <property type="match status" value="1"/>
</dbReference>
<keyword evidence="5 6" id="KW-0687">Ribonucleoprotein</keyword>
<keyword evidence="4 6" id="KW-0689">Ribosomal protein</keyword>
<comment type="similarity">
    <text evidence="1 6 7">Belongs to the universal ribosomal protein uL23 family.</text>
</comment>
<organism evidence="8">
    <name type="scientific">uncultured actinobacterium Rifle_16ft_4_minimus_550</name>
    <dbReference type="NCBI Taxonomy" id="1665149"/>
    <lineage>
        <taxon>Bacteria</taxon>
        <taxon>Bacillati</taxon>
        <taxon>Actinomycetota</taxon>
        <taxon>Actinomycetes</taxon>
        <taxon>marine Actinobacteria clade</taxon>
        <taxon>environmental samples</taxon>
    </lineage>
</organism>
<evidence type="ECO:0000256" key="4">
    <source>
        <dbReference type="ARBA" id="ARBA00022980"/>
    </source>
</evidence>
<dbReference type="InterPro" id="IPR013025">
    <property type="entry name" value="Ribosomal_uL23-like"/>
</dbReference>
<evidence type="ECO:0000256" key="6">
    <source>
        <dbReference type="HAMAP-Rule" id="MF_01369"/>
    </source>
</evidence>
<evidence type="ECO:0000256" key="3">
    <source>
        <dbReference type="ARBA" id="ARBA00022884"/>
    </source>
</evidence>
<dbReference type="GO" id="GO:0006412">
    <property type="term" value="P:translation"/>
    <property type="evidence" value="ECO:0007669"/>
    <property type="project" value="UniProtKB-UniRule"/>
</dbReference>
<keyword evidence="3 6" id="KW-0694">RNA-binding</keyword>
<dbReference type="InterPro" id="IPR012678">
    <property type="entry name" value="Ribosomal_uL23/eL15/eS24_sf"/>
</dbReference>
<sequence length="95" mass="11209">MKFSQDVIIRPVISEKSYRLMENNKFTFEVDSRAKKVEIRRAIEDIFKVTVTRVNTVAARGKNRRQGWSRGRTSDWKKAIVTLKEGDRIEFFEAK</sequence>
<accession>A0A0H4TD68</accession>
<proteinExistence type="inferred from homology"/>
<evidence type="ECO:0000256" key="2">
    <source>
        <dbReference type="ARBA" id="ARBA00022730"/>
    </source>
</evidence>
<dbReference type="GO" id="GO:0005840">
    <property type="term" value="C:ribosome"/>
    <property type="evidence" value="ECO:0007669"/>
    <property type="project" value="UniProtKB-KW"/>
</dbReference>
<evidence type="ECO:0000256" key="5">
    <source>
        <dbReference type="ARBA" id="ARBA00023274"/>
    </source>
</evidence>
<dbReference type="NCBIfam" id="NF004366">
    <property type="entry name" value="PRK05738.3-2"/>
    <property type="match status" value="1"/>
</dbReference>
<name>A0A0H4TD68_9ACTN</name>
<comment type="function">
    <text evidence="6">One of the early assembly proteins it binds 23S rRNA. One of the proteins that surrounds the polypeptide exit tunnel on the outside of the ribosome. Forms the main docking site for trigger factor binding to the ribosome.</text>
</comment>
<dbReference type="PANTHER" id="PTHR11620">
    <property type="entry name" value="60S RIBOSOMAL PROTEIN L23A"/>
    <property type="match status" value="1"/>
</dbReference>
<dbReference type="SUPFAM" id="SSF54189">
    <property type="entry name" value="Ribosomal proteins S24e, L23 and L15e"/>
    <property type="match status" value="1"/>
</dbReference>
<dbReference type="NCBIfam" id="NF004363">
    <property type="entry name" value="PRK05738.2-4"/>
    <property type="match status" value="1"/>
</dbReference>
<reference evidence="8" key="1">
    <citation type="journal article" date="2015" name="ISME J.">
        <title>Aquifer environment selects for microbial species cohorts in sediment and groundwater.</title>
        <authorList>
            <person name="Hug L.A."/>
            <person name="Thomas B.C."/>
            <person name="Brown C.T."/>
            <person name="Frischkorn K.R."/>
            <person name="Williams K.H."/>
            <person name="Tringe S.G."/>
            <person name="Banfield J.F."/>
        </authorList>
    </citation>
    <scope>NUCLEOTIDE SEQUENCE</scope>
</reference>
<dbReference type="Gene3D" id="3.30.70.330">
    <property type="match status" value="1"/>
</dbReference>
<dbReference type="AlphaFoldDB" id="A0A0H4TD68"/>
<dbReference type="GO" id="GO:0003735">
    <property type="term" value="F:structural constituent of ribosome"/>
    <property type="evidence" value="ECO:0007669"/>
    <property type="project" value="InterPro"/>
</dbReference>
<comment type="subunit">
    <text evidence="6">Part of the 50S ribosomal subunit. Contacts protein L29, and trigger factor when it is bound to the ribosome.</text>
</comment>
<protein>
    <recommendedName>
        <fullName evidence="6">Large ribosomal subunit protein uL23</fullName>
    </recommendedName>
</protein>
<dbReference type="GO" id="GO:1990904">
    <property type="term" value="C:ribonucleoprotein complex"/>
    <property type="evidence" value="ECO:0007669"/>
    <property type="project" value="UniProtKB-KW"/>
</dbReference>
<evidence type="ECO:0000256" key="7">
    <source>
        <dbReference type="RuleBase" id="RU003934"/>
    </source>
</evidence>
<keyword evidence="2 6" id="KW-0699">rRNA-binding</keyword>
<dbReference type="InterPro" id="IPR001014">
    <property type="entry name" value="Ribosomal_uL23_CS"/>
</dbReference>